<reference evidence="2 3" key="1">
    <citation type="submission" date="2019-03" db="EMBL/GenBank/DDBJ databases">
        <title>Single cell metagenomics reveals metabolic interactions within the superorganism composed of flagellate Streblomastix strix and complex community of Bacteroidetes bacteria on its surface.</title>
        <authorList>
            <person name="Treitli S.C."/>
            <person name="Kolisko M."/>
            <person name="Husnik F."/>
            <person name="Keeling P."/>
            <person name="Hampl V."/>
        </authorList>
    </citation>
    <scope>NUCLEOTIDE SEQUENCE [LARGE SCALE GENOMIC DNA]</scope>
    <source>
        <strain evidence="2">ST1C</strain>
    </source>
</reference>
<accession>A0A5J4WB09</accession>
<evidence type="ECO:0008006" key="4">
    <source>
        <dbReference type="Google" id="ProtNLM"/>
    </source>
</evidence>
<dbReference type="InterPro" id="IPR052766">
    <property type="entry name" value="S41A_metabolite_peptidase"/>
</dbReference>
<feature type="transmembrane region" description="Helical" evidence="1">
    <location>
        <begin position="335"/>
        <end position="360"/>
    </location>
</feature>
<evidence type="ECO:0000313" key="2">
    <source>
        <dbReference type="EMBL" id="KAA6391846.1"/>
    </source>
</evidence>
<keyword evidence="1" id="KW-0472">Membrane</keyword>
<dbReference type="EMBL" id="SNRW01002742">
    <property type="protein sequence ID" value="KAA6391846.1"/>
    <property type="molecule type" value="Genomic_DNA"/>
</dbReference>
<proteinExistence type="predicted"/>
<organism evidence="2 3">
    <name type="scientific">Streblomastix strix</name>
    <dbReference type="NCBI Taxonomy" id="222440"/>
    <lineage>
        <taxon>Eukaryota</taxon>
        <taxon>Metamonada</taxon>
        <taxon>Preaxostyla</taxon>
        <taxon>Oxymonadida</taxon>
        <taxon>Streblomastigidae</taxon>
        <taxon>Streblomastix</taxon>
    </lineage>
</organism>
<evidence type="ECO:0000313" key="3">
    <source>
        <dbReference type="Proteomes" id="UP000324800"/>
    </source>
</evidence>
<protein>
    <recommendedName>
        <fullName evidence="4">Tail specific protease domain-containing protein</fullName>
    </recommendedName>
</protein>
<name>A0A5J4WB09_9EUKA</name>
<comment type="caution">
    <text evidence="2">The sequence shown here is derived from an EMBL/GenBank/DDBJ whole genome shotgun (WGS) entry which is preliminary data.</text>
</comment>
<evidence type="ECO:0000256" key="1">
    <source>
        <dbReference type="SAM" id="Phobius"/>
    </source>
</evidence>
<keyword evidence="1" id="KW-1133">Transmembrane helix</keyword>
<dbReference type="Proteomes" id="UP000324800">
    <property type="component" value="Unassembled WGS sequence"/>
</dbReference>
<dbReference type="PANTHER" id="PTHR37049:SF4">
    <property type="entry name" value="RHODANESE DOMAIN-CONTAINING PROTEIN"/>
    <property type="match status" value="1"/>
</dbReference>
<dbReference type="PANTHER" id="PTHR37049">
    <property type="entry name" value="PEPTIDASE S41 FAMILY PROTEIN"/>
    <property type="match status" value="1"/>
</dbReference>
<gene>
    <name evidence="2" type="ORF">EZS28_012625</name>
</gene>
<dbReference type="AlphaFoldDB" id="A0A5J4WB09"/>
<sequence>MPDNISQFYKAIFEIVDQFAGGEGRNYSDLNDKLNDDYICKNITEKGRYKANKLYIDLRSNGGGIVNLGRHVQQFIFPQTYLISDGLCGSTCAQFAKHVGMSHFARTYAVGVAPGEQHRFDIASFAAGSVESSETIELYKQEAELDQIINKKYLPPPFPRSNTYVTWSHQEAYGITQQTKDQLQEYYIVDPDIWEKQFIISDDDPDRSFDRLMYYKINAQFKEKYGDFGSENEKCIYWEIKQVQKGGECKEQELADPHAVFGHPCVVDEEEFKKDKSTPGTYDTSSCVIESCDNGYYLKEPASKKKQQTCQPWPQGAFLYPGDPLPHQKKKSSNWVIILIIVVATVAVLTTGIIFIYLFIKKKACFKTRPSRSYSAGRKGKLPLASTDTLTYYS</sequence>
<dbReference type="OrthoDB" id="27214at2759"/>
<keyword evidence="1" id="KW-0812">Transmembrane</keyword>